<evidence type="ECO:0000313" key="2">
    <source>
        <dbReference type="EMBL" id="KAA6380946.1"/>
    </source>
</evidence>
<comment type="caution">
    <text evidence="2">The sequence shown here is derived from an EMBL/GenBank/DDBJ whole genome shotgun (WGS) entry which is preliminary data.</text>
</comment>
<feature type="compositionally biased region" description="Polar residues" evidence="1">
    <location>
        <begin position="548"/>
        <end position="557"/>
    </location>
</feature>
<sequence length="599" mass="68640">MSSLSLQILCSDSDSDYVTWKTSIPSGSKSFQVNSLNNMPINLTYYLNQDYLEIAHEMKSSANKKYFEQSMNPNGTYKLTEIAEIPTIKINFNTTINNRYTNEQNYQGYQYAPLTMVITSAQLDEFVDTQEQYFRMTNTSNRGAICFNNASNEHTQKLADGKYSLSINDGSDITSSAINYINLRLDSFLYKYFISSNGCYYRLIGIIRLYCPTINNFITTIEPFLTTSSVHSVKIRYLHGKQYNINDNYTIQEVIALPMNIQQPTMQSIINSINTYPVRLISSIPGQNSNDWDIIYTAVNRLQYYGQYVPDVLTQFSTMNYQDSPQILWQPRRLTLSPNLFIQLTGALDLYDGLSENAANPIVNNASSVKFIDLETWYYKTQYDTQSSLADTPIECPFIGNFQQYPQMLIISVSNQLQGITLQGIGAQGFSNVCYQQNLIGAPVLWGQNMLSQECMIGQNKAVIFTLYDNYGKKQQARPALKNKPKKQKQQQNRRQHQPQAHKERLKDQKPIIQPEPVVQIIPKPKPQQAVYKQAPRAIPKDFVKQQQVASKQTVQKQAPRALPKGFVKQQQAAKKQREKPAQPIRIKEKLEINNQTWK</sequence>
<protein>
    <submittedName>
        <fullName evidence="2">Uncharacterized protein</fullName>
    </submittedName>
</protein>
<evidence type="ECO:0000313" key="3">
    <source>
        <dbReference type="Proteomes" id="UP000324800"/>
    </source>
</evidence>
<dbReference type="AlphaFoldDB" id="A0A5J4VEW5"/>
<name>A0A5J4VEW5_9EUKA</name>
<accession>A0A5J4VEW5</accession>
<proteinExistence type="predicted"/>
<gene>
    <name evidence="2" type="ORF">EZS28_023529</name>
</gene>
<reference evidence="2 3" key="1">
    <citation type="submission" date="2019-03" db="EMBL/GenBank/DDBJ databases">
        <title>Single cell metagenomics reveals metabolic interactions within the superorganism composed of flagellate Streblomastix strix and complex community of Bacteroidetes bacteria on its surface.</title>
        <authorList>
            <person name="Treitli S.C."/>
            <person name="Kolisko M."/>
            <person name="Husnik F."/>
            <person name="Keeling P."/>
            <person name="Hampl V."/>
        </authorList>
    </citation>
    <scope>NUCLEOTIDE SEQUENCE [LARGE SCALE GENOMIC DNA]</scope>
    <source>
        <strain evidence="2">ST1C</strain>
    </source>
</reference>
<dbReference type="EMBL" id="SNRW01007623">
    <property type="protein sequence ID" value="KAA6380946.1"/>
    <property type="molecule type" value="Genomic_DNA"/>
</dbReference>
<feature type="region of interest" description="Disordered" evidence="1">
    <location>
        <begin position="548"/>
        <end position="599"/>
    </location>
</feature>
<dbReference type="Proteomes" id="UP000324800">
    <property type="component" value="Unassembled WGS sequence"/>
</dbReference>
<feature type="compositionally biased region" description="Basic residues" evidence="1">
    <location>
        <begin position="481"/>
        <end position="497"/>
    </location>
</feature>
<feature type="compositionally biased region" description="Basic and acidic residues" evidence="1">
    <location>
        <begin position="501"/>
        <end position="510"/>
    </location>
</feature>
<evidence type="ECO:0000256" key="1">
    <source>
        <dbReference type="SAM" id="MobiDB-lite"/>
    </source>
</evidence>
<feature type="region of interest" description="Disordered" evidence="1">
    <location>
        <begin position="475"/>
        <end position="512"/>
    </location>
</feature>
<organism evidence="2 3">
    <name type="scientific">Streblomastix strix</name>
    <dbReference type="NCBI Taxonomy" id="222440"/>
    <lineage>
        <taxon>Eukaryota</taxon>
        <taxon>Metamonada</taxon>
        <taxon>Preaxostyla</taxon>
        <taxon>Oxymonadida</taxon>
        <taxon>Streblomastigidae</taxon>
        <taxon>Streblomastix</taxon>
    </lineage>
</organism>